<keyword evidence="7" id="KW-0457">Lysine biosynthesis</keyword>
<evidence type="ECO:0000256" key="12">
    <source>
        <dbReference type="PIRSR" id="PIRSR001365-1"/>
    </source>
</evidence>
<comment type="caution">
    <text evidence="14">The sequence shown here is derived from an EMBL/GenBank/DDBJ whole genome shotgun (WGS) entry which is preliminary data.</text>
</comment>
<dbReference type="CDD" id="cd00408">
    <property type="entry name" value="DHDPS-like"/>
    <property type="match status" value="1"/>
</dbReference>
<evidence type="ECO:0000256" key="8">
    <source>
        <dbReference type="ARBA" id="ARBA00023239"/>
    </source>
</evidence>
<dbReference type="UniPathway" id="UPA00034">
    <property type="reaction ID" value="UER00017"/>
</dbReference>
<keyword evidence="4" id="KW-0963">Cytoplasm</keyword>
<dbReference type="PRINTS" id="PR00146">
    <property type="entry name" value="DHPICSNTHASE"/>
</dbReference>
<name>A0A4U5JF86_9EURY</name>
<dbReference type="SMART" id="SM01130">
    <property type="entry name" value="DHDPS"/>
    <property type="match status" value="1"/>
</dbReference>
<keyword evidence="8 14" id="KW-0456">Lyase</keyword>
<dbReference type="GO" id="GO:0019877">
    <property type="term" value="P:diaminopimelate biosynthetic process"/>
    <property type="evidence" value="ECO:0007669"/>
    <property type="project" value="UniProtKB-KW"/>
</dbReference>
<dbReference type="OrthoDB" id="350860at2157"/>
<evidence type="ECO:0000256" key="6">
    <source>
        <dbReference type="ARBA" id="ARBA00022915"/>
    </source>
</evidence>
<dbReference type="PROSITE" id="PS00666">
    <property type="entry name" value="DHDPS_2"/>
    <property type="match status" value="1"/>
</dbReference>
<evidence type="ECO:0000256" key="13">
    <source>
        <dbReference type="PIRSR" id="PIRSR001365-2"/>
    </source>
</evidence>
<feature type="active site" description="Proton donor/acceptor" evidence="12">
    <location>
        <position position="144"/>
    </location>
</feature>
<keyword evidence="9" id="KW-0704">Schiff base</keyword>
<protein>
    <recommendedName>
        <fullName evidence="3 11">4-hydroxy-tetrahydrodipicolinate synthase</fullName>
        <ecNumber evidence="3 11">4.3.3.7</ecNumber>
    </recommendedName>
</protein>
<dbReference type="PIRSF" id="PIRSF001365">
    <property type="entry name" value="DHDPS"/>
    <property type="match status" value="1"/>
</dbReference>
<evidence type="ECO:0000256" key="9">
    <source>
        <dbReference type="ARBA" id="ARBA00023270"/>
    </source>
</evidence>
<gene>
    <name evidence="14" type="primary">dapA</name>
    <name evidence="14" type="ORF">DM868_03465</name>
</gene>
<proteinExistence type="predicted"/>
<keyword evidence="6" id="KW-0220">Diaminopimelate biosynthesis</keyword>
<reference evidence="14 15" key="1">
    <citation type="submission" date="2019-04" db="EMBL/GenBank/DDBJ databases">
        <title>Natronomonas sp. F20-122 a newhaloarchaeon isolated from a saline saltern of Isla Bacuta, Huelva, Spain.</title>
        <authorList>
            <person name="Duran-Viseras A."/>
            <person name="Sanchez-Porro C."/>
            <person name="Ventosa A."/>
        </authorList>
    </citation>
    <scope>NUCLEOTIDE SEQUENCE [LARGE SCALE GENOMIC DNA]</scope>
    <source>
        <strain evidence="14 15">F20-122</strain>
    </source>
</reference>
<dbReference type="InterPro" id="IPR020624">
    <property type="entry name" value="Schiff_base-form_aldolases_CS"/>
</dbReference>
<evidence type="ECO:0000256" key="2">
    <source>
        <dbReference type="ARBA" id="ARBA00005120"/>
    </source>
</evidence>
<dbReference type="GO" id="GO:0008675">
    <property type="term" value="F:2-dehydro-3-deoxy-phosphogluconate aldolase activity"/>
    <property type="evidence" value="ECO:0007669"/>
    <property type="project" value="UniProtKB-ARBA"/>
</dbReference>
<dbReference type="EC" id="4.3.3.7" evidence="3 11"/>
<evidence type="ECO:0000256" key="5">
    <source>
        <dbReference type="ARBA" id="ARBA00022605"/>
    </source>
</evidence>
<evidence type="ECO:0000256" key="11">
    <source>
        <dbReference type="NCBIfam" id="TIGR00674"/>
    </source>
</evidence>
<dbReference type="PANTHER" id="PTHR12128">
    <property type="entry name" value="DIHYDRODIPICOLINATE SYNTHASE"/>
    <property type="match status" value="1"/>
</dbReference>
<dbReference type="Pfam" id="PF00701">
    <property type="entry name" value="DHDPS"/>
    <property type="match status" value="1"/>
</dbReference>
<dbReference type="PROSITE" id="PS00665">
    <property type="entry name" value="DHDPS_1"/>
    <property type="match status" value="1"/>
</dbReference>
<accession>A0A4U5JF86</accession>
<dbReference type="InterPro" id="IPR005263">
    <property type="entry name" value="DapA"/>
</dbReference>
<sequence length="306" mass="31644">MSDATTSIDLPSTASLSAMVTPFDADESVDHDALAHLAAWTIDGGIDGLVPCGTTGEFAGLTREERRAVIETTVETADGRVPVVAGTAATTVPDVLTFVDDAAAVGADGALITPPYFHAANDPAGNRSFFERIAADSALPIYLYNIPSCTSGPLTPETVEALASNDAIRGIKDTSGDFSTIERFVARTPDSFRVLQGYDDHFVGAQVMGASGGINALAGVLPGAFQSLCGAIDDGDIGRARGVQRDVLSPVFEATLEYGFAPAAKAALCERGVLDRATVRPPLVELDESARAAVAEVVQTALSSLN</sequence>
<dbReference type="PANTHER" id="PTHR12128:SF66">
    <property type="entry name" value="4-HYDROXY-2-OXOGLUTARATE ALDOLASE, MITOCHONDRIAL"/>
    <property type="match status" value="1"/>
</dbReference>
<dbReference type="GO" id="GO:0009089">
    <property type="term" value="P:lysine biosynthetic process via diaminopimelate"/>
    <property type="evidence" value="ECO:0007669"/>
    <property type="project" value="UniProtKB-UniRule"/>
</dbReference>
<evidence type="ECO:0000256" key="10">
    <source>
        <dbReference type="ARBA" id="ARBA00047836"/>
    </source>
</evidence>
<keyword evidence="5" id="KW-0028">Amino-acid biosynthesis</keyword>
<dbReference type="AlphaFoldDB" id="A0A4U5JF86"/>
<organism evidence="14 15">
    <name type="scientific">Natronomonas salsuginis</name>
    <dbReference type="NCBI Taxonomy" id="2217661"/>
    <lineage>
        <taxon>Archaea</taxon>
        <taxon>Methanobacteriati</taxon>
        <taxon>Methanobacteriota</taxon>
        <taxon>Stenosarchaea group</taxon>
        <taxon>Halobacteria</taxon>
        <taxon>Halobacteriales</taxon>
        <taxon>Natronomonadaceae</taxon>
        <taxon>Natronomonas</taxon>
    </lineage>
</organism>
<dbReference type="EMBL" id="QKNX01000001">
    <property type="protein sequence ID" value="TKR28150.1"/>
    <property type="molecule type" value="Genomic_DNA"/>
</dbReference>
<feature type="active site" description="Schiff-base intermediate with substrate" evidence="12">
    <location>
        <position position="172"/>
    </location>
</feature>
<evidence type="ECO:0000313" key="14">
    <source>
        <dbReference type="EMBL" id="TKR28150.1"/>
    </source>
</evidence>
<feature type="binding site" evidence="13">
    <location>
        <position position="214"/>
    </location>
    <ligand>
        <name>pyruvate</name>
        <dbReference type="ChEBI" id="CHEBI:15361"/>
    </ligand>
</feature>
<keyword evidence="15" id="KW-1185">Reference proteome</keyword>
<evidence type="ECO:0000313" key="15">
    <source>
        <dbReference type="Proteomes" id="UP000308037"/>
    </source>
</evidence>
<evidence type="ECO:0000256" key="1">
    <source>
        <dbReference type="ARBA" id="ARBA00003294"/>
    </source>
</evidence>
<comment type="catalytic activity">
    <reaction evidence="10">
        <text>L-aspartate 4-semialdehyde + pyruvate = (2S,4S)-4-hydroxy-2,3,4,5-tetrahydrodipicolinate + H2O + H(+)</text>
        <dbReference type="Rhea" id="RHEA:34171"/>
        <dbReference type="ChEBI" id="CHEBI:15361"/>
        <dbReference type="ChEBI" id="CHEBI:15377"/>
        <dbReference type="ChEBI" id="CHEBI:15378"/>
        <dbReference type="ChEBI" id="CHEBI:67139"/>
        <dbReference type="ChEBI" id="CHEBI:537519"/>
        <dbReference type="EC" id="4.3.3.7"/>
    </reaction>
</comment>
<dbReference type="InterPro" id="IPR013785">
    <property type="entry name" value="Aldolase_TIM"/>
</dbReference>
<evidence type="ECO:0000256" key="3">
    <source>
        <dbReference type="ARBA" id="ARBA00012086"/>
    </source>
</evidence>
<comment type="function">
    <text evidence="1">Catalyzes the condensation of (S)-aspartate-beta-semialdehyde [(S)-ASA] and pyruvate to 4-hydroxy-tetrahydrodipicolinate (HTPA).</text>
</comment>
<dbReference type="Proteomes" id="UP000308037">
    <property type="component" value="Unassembled WGS sequence"/>
</dbReference>
<dbReference type="RefSeq" id="WP_137275449.1">
    <property type="nucleotide sequence ID" value="NZ_QKNX01000001.1"/>
</dbReference>
<dbReference type="GO" id="GO:0008840">
    <property type="term" value="F:4-hydroxy-tetrahydrodipicolinate synthase activity"/>
    <property type="evidence" value="ECO:0007669"/>
    <property type="project" value="UniProtKB-UniRule"/>
</dbReference>
<evidence type="ECO:0000256" key="7">
    <source>
        <dbReference type="ARBA" id="ARBA00023154"/>
    </source>
</evidence>
<dbReference type="NCBIfam" id="TIGR00674">
    <property type="entry name" value="dapA"/>
    <property type="match status" value="1"/>
</dbReference>
<dbReference type="InterPro" id="IPR020625">
    <property type="entry name" value="Schiff_base-form_aldolases_AS"/>
</dbReference>
<dbReference type="Gene3D" id="3.20.20.70">
    <property type="entry name" value="Aldolase class I"/>
    <property type="match status" value="1"/>
</dbReference>
<dbReference type="InterPro" id="IPR002220">
    <property type="entry name" value="DapA-like"/>
</dbReference>
<dbReference type="SUPFAM" id="SSF51569">
    <property type="entry name" value="Aldolase"/>
    <property type="match status" value="1"/>
</dbReference>
<evidence type="ECO:0000256" key="4">
    <source>
        <dbReference type="ARBA" id="ARBA00022490"/>
    </source>
</evidence>
<feature type="binding site" evidence="13">
    <location>
        <position position="55"/>
    </location>
    <ligand>
        <name>pyruvate</name>
        <dbReference type="ChEBI" id="CHEBI:15361"/>
    </ligand>
</feature>
<comment type="pathway">
    <text evidence="2">Amino-acid biosynthesis; L-lysine biosynthesis via DAP pathway; (S)-tetrahydrodipicolinate from L-aspartate: step 3/4.</text>
</comment>